<evidence type="ECO:0000256" key="5">
    <source>
        <dbReference type="ARBA" id="ARBA00022989"/>
    </source>
</evidence>
<proteinExistence type="inferred from homology"/>
<comment type="subcellular location">
    <subcellularLocation>
        <location evidence="1 7">Cell membrane</location>
        <topology evidence="1 7">Multi-pass membrane protein</topology>
    </subcellularLocation>
</comment>
<dbReference type="GO" id="GO:0055085">
    <property type="term" value="P:transmembrane transport"/>
    <property type="evidence" value="ECO:0007669"/>
    <property type="project" value="InterPro"/>
</dbReference>
<reference evidence="9 10" key="1">
    <citation type="journal article" date="2009" name="Int. J. Syst. Evol. Microbiol.">
        <title>Paenibacillus contaminans sp. nov., isolated from a contaminated laboratory plate.</title>
        <authorList>
            <person name="Chou J.H."/>
            <person name="Lee J.H."/>
            <person name="Lin M.C."/>
            <person name="Chang P.S."/>
            <person name="Arun A.B."/>
            <person name="Young C.C."/>
            <person name="Chen W.M."/>
        </authorList>
    </citation>
    <scope>NUCLEOTIDE SEQUENCE [LARGE SCALE GENOMIC DNA]</scope>
    <source>
        <strain evidence="9 10">CKOBP-6</strain>
    </source>
</reference>
<evidence type="ECO:0000256" key="7">
    <source>
        <dbReference type="RuleBase" id="RU363032"/>
    </source>
</evidence>
<evidence type="ECO:0000313" key="10">
    <source>
        <dbReference type="Proteomes" id="UP000250369"/>
    </source>
</evidence>
<gene>
    <name evidence="9" type="ORF">DQG23_04240</name>
</gene>
<accession>A0A329MTR7</accession>
<evidence type="ECO:0000256" key="1">
    <source>
        <dbReference type="ARBA" id="ARBA00004651"/>
    </source>
</evidence>
<evidence type="ECO:0000313" key="9">
    <source>
        <dbReference type="EMBL" id="RAV23409.1"/>
    </source>
</evidence>
<dbReference type="Gene3D" id="1.10.3720.10">
    <property type="entry name" value="MetI-like"/>
    <property type="match status" value="1"/>
</dbReference>
<evidence type="ECO:0000256" key="6">
    <source>
        <dbReference type="ARBA" id="ARBA00023136"/>
    </source>
</evidence>
<dbReference type="InterPro" id="IPR035906">
    <property type="entry name" value="MetI-like_sf"/>
</dbReference>
<dbReference type="RefSeq" id="WP_113029519.1">
    <property type="nucleotide sequence ID" value="NZ_QMFB01000001.1"/>
</dbReference>
<dbReference type="Proteomes" id="UP000250369">
    <property type="component" value="Unassembled WGS sequence"/>
</dbReference>
<comment type="similarity">
    <text evidence="7">Belongs to the binding-protein-dependent transport system permease family.</text>
</comment>
<dbReference type="AlphaFoldDB" id="A0A329MTR7"/>
<feature type="transmembrane region" description="Helical" evidence="7">
    <location>
        <begin position="12"/>
        <end position="32"/>
    </location>
</feature>
<dbReference type="PROSITE" id="PS50928">
    <property type="entry name" value="ABC_TM1"/>
    <property type="match status" value="1"/>
</dbReference>
<feature type="domain" description="ABC transmembrane type-1" evidence="8">
    <location>
        <begin position="75"/>
        <end position="276"/>
    </location>
</feature>
<keyword evidence="5 7" id="KW-1133">Transmembrane helix</keyword>
<dbReference type="GO" id="GO:0005886">
    <property type="term" value="C:plasma membrane"/>
    <property type="evidence" value="ECO:0007669"/>
    <property type="project" value="UniProtKB-SubCell"/>
</dbReference>
<evidence type="ECO:0000259" key="8">
    <source>
        <dbReference type="PROSITE" id="PS50928"/>
    </source>
</evidence>
<evidence type="ECO:0000256" key="4">
    <source>
        <dbReference type="ARBA" id="ARBA00022692"/>
    </source>
</evidence>
<keyword evidence="3" id="KW-1003">Cell membrane</keyword>
<dbReference type="Pfam" id="PF00528">
    <property type="entry name" value="BPD_transp_1"/>
    <property type="match status" value="1"/>
</dbReference>
<dbReference type="SUPFAM" id="SSF161098">
    <property type="entry name" value="MetI-like"/>
    <property type="match status" value="1"/>
</dbReference>
<sequence>MVERYSRGRVAFVVLNYVFLTLMAAICLMPLIHVLAVSFSSSEAAAAGYVKLWPVQFTIRSYDFVSGKKEFLDALFITLKRVGIGVPLNMLLTVLVAYPLSKETSSFRSRTLYAWLFVFTILFSGGLIPLYMVVKDTMIMDSIWALVLPGAVPVFNVILMLNFFRGLPKELEEAAFIDGAGHLTVLWKIYIPLSMASLATVTLFSTVGHWNSWFDGLIFMNSPTQYPLQSYLQTVVIGQDFSLFSVKSMERYSEINDQTAKSAQIFLGALPILLLYPFLQRFFIKGIVLCSVKE</sequence>
<evidence type="ECO:0000256" key="2">
    <source>
        <dbReference type="ARBA" id="ARBA00022448"/>
    </source>
</evidence>
<keyword evidence="4 7" id="KW-0812">Transmembrane</keyword>
<evidence type="ECO:0000256" key="3">
    <source>
        <dbReference type="ARBA" id="ARBA00022475"/>
    </source>
</evidence>
<comment type="caution">
    <text evidence="9">The sequence shown here is derived from an EMBL/GenBank/DDBJ whole genome shotgun (WGS) entry which is preliminary data.</text>
</comment>
<organism evidence="9 10">
    <name type="scientific">Paenibacillus contaminans</name>
    <dbReference type="NCBI Taxonomy" id="450362"/>
    <lineage>
        <taxon>Bacteria</taxon>
        <taxon>Bacillati</taxon>
        <taxon>Bacillota</taxon>
        <taxon>Bacilli</taxon>
        <taxon>Bacillales</taxon>
        <taxon>Paenibacillaceae</taxon>
        <taxon>Paenibacillus</taxon>
    </lineage>
</organism>
<keyword evidence="2 7" id="KW-0813">Transport</keyword>
<keyword evidence="6 7" id="KW-0472">Membrane</keyword>
<feature type="transmembrane region" description="Helical" evidence="7">
    <location>
        <begin position="143"/>
        <end position="164"/>
    </location>
</feature>
<feature type="transmembrane region" description="Helical" evidence="7">
    <location>
        <begin position="82"/>
        <end position="100"/>
    </location>
</feature>
<feature type="transmembrane region" description="Helical" evidence="7">
    <location>
        <begin position="112"/>
        <end position="131"/>
    </location>
</feature>
<protein>
    <submittedName>
        <fullName evidence="9">Carbohydrate ABC transporter permease</fullName>
    </submittedName>
</protein>
<dbReference type="InterPro" id="IPR000515">
    <property type="entry name" value="MetI-like"/>
</dbReference>
<dbReference type="PANTHER" id="PTHR43744">
    <property type="entry name" value="ABC TRANSPORTER PERMEASE PROTEIN MG189-RELATED-RELATED"/>
    <property type="match status" value="1"/>
</dbReference>
<dbReference type="EMBL" id="QMFB01000001">
    <property type="protein sequence ID" value="RAV23409.1"/>
    <property type="molecule type" value="Genomic_DNA"/>
</dbReference>
<dbReference type="OrthoDB" id="9810086at2"/>
<feature type="transmembrane region" description="Helical" evidence="7">
    <location>
        <begin position="185"/>
        <end position="207"/>
    </location>
</feature>
<dbReference type="PANTHER" id="PTHR43744:SF9">
    <property type="entry name" value="POLYGALACTURONAN_RHAMNOGALACTURONAN TRANSPORT SYSTEM PERMEASE PROTEIN YTCP"/>
    <property type="match status" value="1"/>
</dbReference>
<dbReference type="CDD" id="cd06261">
    <property type="entry name" value="TM_PBP2"/>
    <property type="match status" value="1"/>
</dbReference>
<feature type="transmembrane region" description="Helical" evidence="7">
    <location>
        <begin position="262"/>
        <end position="279"/>
    </location>
</feature>
<keyword evidence="10" id="KW-1185">Reference proteome</keyword>
<name>A0A329MTR7_9BACL</name>